<protein>
    <submittedName>
        <fullName evidence="3">Cell division protein FtsK</fullName>
    </submittedName>
</protein>
<keyword evidence="1" id="KW-0547">Nucleotide-binding</keyword>
<dbReference type="RefSeq" id="WP_201427442.1">
    <property type="nucleotide sequence ID" value="NZ_JAEQMG010000066.1"/>
</dbReference>
<comment type="caution">
    <text evidence="3">The sequence shown here is derived from an EMBL/GenBank/DDBJ whole genome shotgun (WGS) entry which is preliminary data.</text>
</comment>
<feature type="binding site" evidence="1">
    <location>
        <begin position="32"/>
        <end position="39"/>
    </location>
    <ligand>
        <name>ATP</name>
        <dbReference type="ChEBI" id="CHEBI:30616"/>
    </ligand>
</feature>
<evidence type="ECO:0000259" key="2">
    <source>
        <dbReference type="PROSITE" id="PS50901"/>
    </source>
</evidence>
<reference evidence="3" key="1">
    <citation type="submission" date="2021-01" db="EMBL/GenBank/DDBJ databases">
        <title>Genome public.</title>
        <authorList>
            <person name="Liu C."/>
            <person name="Sun Q."/>
        </authorList>
    </citation>
    <scope>NUCLEOTIDE SEQUENCE</scope>
    <source>
        <strain evidence="3">M6</strain>
    </source>
</reference>
<keyword evidence="3" id="KW-0132">Cell division</keyword>
<accession>A0A934TZI0</accession>
<dbReference type="InterPro" id="IPR027417">
    <property type="entry name" value="P-loop_NTPase"/>
</dbReference>
<dbReference type="Gene3D" id="3.40.50.300">
    <property type="entry name" value="P-loop containing nucleotide triphosphate hydrolases"/>
    <property type="match status" value="1"/>
</dbReference>
<dbReference type="PROSITE" id="PS50901">
    <property type="entry name" value="FTSK"/>
    <property type="match status" value="1"/>
</dbReference>
<dbReference type="GO" id="GO:0003677">
    <property type="term" value="F:DNA binding"/>
    <property type="evidence" value="ECO:0007669"/>
    <property type="project" value="InterPro"/>
</dbReference>
<dbReference type="AlphaFoldDB" id="A0A934TZI0"/>
<dbReference type="GO" id="GO:0051301">
    <property type="term" value="P:cell division"/>
    <property type="evidence" value="ECO:0007669"/>
    <property type="project" value="UniProtKB-KW"/>
</dbReference>
<evidence type="ECO:0000313" key="3">
    <source>
        <dbReference type="EMBL" id="MBK6088547.1"/>
    </source>
</evidence>
<feature type="domain" description="FtsK" evidence="2">
    <location>
        <begin position="7"/>
        <end position="193"/>
    </location>
</feature>
<keyword evidence="3" id="KW-0131">Cell cycle</keyword>
<dbReference type="SUPFAM" id="SSF52540">
    <property type="entry name" value="P-loop containing nucleoside triphosphate hydrolases"/>
    <property type="match status" value="1"/>
</dbReference>
<proteinExistence type="predicted"/>
<dbReference type="Proteomes" id="UP000633365">
    <property type="component" value="Unassembled WGS sequence"/>
</dbReference>
<dbReference type="GO" id="GO:0005524">
    <property type="term" value="F:ATP binding"/>
    <property type="evidence" value="ECO:0007669"/>
    <property type="project" value="UniProtKB-UniRule"/>
</dbReference>
<evidence type="ECO:0000313" key="4">
    <source>
        <dbReference type="Proteomes" id="UP000633365"/>
    </source>
</evidence>
<keyword evidence="1" id="KW-0067">ATP-binding</keyword>
<organism evidence="3 4">
    <name type="scientific">Ruminococcus difficilis</name>
    <dbReference type="NCBI Taxonomy" id="2763069"/>
    <lineage>
        <taxon>Bacteria</taxon>
        <taxon>Bacillati</taxon>
        <taxon>Bacillota</taxon>
        <taxon>Clostridia</taxon>
        <taxon>Eubacteriales</taxon>
        <taxon>Oscillospiraceae</taxon>
        <taxon>Ruminococcus</taxon>
    </lineage>
</organism>
<evidence type="ECO:0000256" key="1">
    <source>
        <dbReference type="PROSITE-ProRule" id="PRU00289"/>
    </source>
</evidence>
<gene>
    <name evidence="3" type="ORF">JKK62_07765</name>
</gene>
<keyword evidence="4" id="KW-1185">Reference proteome</keyword>
<dbReference type="InterPro" id="IPR002543">
    <property type="entry name" value="FtsK_dom"/>
</dbReference>
<dbReference type="EMBL" id="JAEQMG010000066">
    <property type="protein sequence ID" value="MBK6088547.1"/>
    <property type="molecule type" value="Genomic_DNA"/>
</dbReference>
<sequence length="565" mass="64303">MICVLGHQDIPIKQEQPDFRVDLLQTNILLFGSPMSGKSNLIRLLTLILHKLYRERDEQIFILDFGGALADLETLPLVSAYFDNANEEYVKRVFKLMEDQLKSNISALKGKNYASCTERQPIHTTLFIDNVNAFLDEPRYTAYQEKLAKLCRDGLSKGITVVMTASSTKGLGSYMNNFKQKIALEMPAESYMDIFSHKVIPVGNNPGHGYANVTLPAEDTVGALPAQVPYELQLNLADDCADERFQANLTRYFADRSVKKYRRFPEILTEAAAADFIDPADADLPDSIDVTVGLDYTECKPCRMHYESAGVIAIYGKKEFGKTNLLRRLLKNLLSNPQYRFVFFDDGREQLRSHLADEVCEEKRKVYFSEYATVPMKEKNGGIVNMKLSPLQQLVLYVHRHFIDLSKVRRVGNLVLNEIFGTGLQIEPGAPEDYNRNDNVVFVMQSKFLYVNSPAAKVYMEIILPNLAARAEEKNWIFIFSDIKNISDSEIREYFNYTIGTAFLLDNIAEFVNERGQKSVFGNMDTKSLKEEYASCELGDGYMYSVEKDELKKVKLIKEGDENDE</sequence>
<name>A0A934TZI0_9FIRM</name>